<protein>
    <submittedName>
        <fullName evidence="1">Uncharacterized protein</fullName>
    </submittedName>
</protein>
<name>A0A0X3U757_9RHOB</name>
<organism evidence="1 2">
    <name type="scientific">Ruegeria profundi</name>
    <dbReference type="NCBI Taxonomy" id="1685378"/>
    <lineage>
        <taxon>Bacteria</taxon>
        <taxon>Pseudomonadati</taxon>
        <taxon>Pseudomonadota</taxon>
        <taxon>Alphaproteobacteria</taxon>
        <taxon>Rhodobacterales</taxon>
        <taxon>Roseobacteraceae</taxon>
        <taxon>Ruegeria</taxon>
    </lineage>
</organism>
<evidence type="ECO:0000313" key="2">
    <source>
        <dbReference type="Proteomes" id="UP000053690"/>
    </source>
</evidence>
<reference evidence="2" key="1">
    <citation type="submission" date="2015-12" db="EMBL/GenBank/DDBJ databases">
        <authorList>
            <person name="Zhang G."/>
            <person name="Stingl U."/>
        </authorList>
    </citation>
    <scope>NUCLEOTIDE SEQUENCE [LARGE SCALE GENOMIC DNA]</scope>
    <source>
        <strain evidence="2">ZGT108</strain>
    </source>
</reference>
<gene>
    <name evidence="1" type="ORF">AVO44_05845</name>
</gene>
<evidence type="ECO:0000313" key="1">
    <source>
        <dbReference type="EMBL" id="KUJ81370.1"/>
    </source>
</evidence>
<proteinExistence type="predicted"/>
<dbReference type="Proteomes" id="UP000053690">
    <property type="component" value="Unassembled WGS sequence"/>
</dbReference>
<keyword evidence="2" id="KW-1185">Reference proteome</keyword>
<accession>A0A0X3U757</accession>
<sequence length="71" mass="7918">MPLSANVIPALFVGEMNSCDEKEAPDLFKRVQLHSAEFSFVRLTVQPDDYRGTSIPAWSIGRVLKSYDSSV</sequence>
<comment type="caution">
    <text evidence="1">The sequence shown here is derived from an EMBL/GenBank/DDBJ whole genome shotgun (WGS) entry which is preliminary data.</text>
</comment>
<dbReference type="EMBL" id="LQBP01000002">
    <property type="protein sequence ID" value="KUJ81370.1"/>
    <property type="molecule type" value="Genomic_DNA"/>
</dbReference>
<dbReference type="AlphaFoldDB" id="A0A0X3U757"/>